<keyword evidence="2" id="KW-1185">Reference proteome</keyword>
<dbReference type="AlphaFoldDB" id="A0A7X0C6J9"/>
<gene>
    <name evidence="1" type="ORF">FHU36_004905</name>
</gene>
<name>A0A7X0C6J9_9ACTN</name>
<organism evidence="1 2">
    <name type="scientific">Nonomuraea muscovyensis</name>
    <dbReference type="NCBI Taxonomy" id="1124761"/>
    <lineage>
        <taxon>Bacteria</taxon>
        <taxon>Bacillati</taxon>
        <taxon>Actinomycetota</taxon>
        <taxon>Actinomycetes</taxon>
        <taxon>Streptosporangiales</taxon>
        <taxon>Streptosporangiaceae</taxon>
        <taxon>Nonomuraea</taxon>
    </lineage>
</organism>
<comment type="caution">
    <text evidence="1">The sequence shown here is derived from an EMBL/GenBank/DDBJ whole genome shotgun (WGS) entry which is preliminary data.</text>
</comment>
<accession>A0A7X0C6J9</accession>
<proteinExistence type="predicted"/>
<dbReference type="EMBL" id="JACHJB010000002">
    <property type="protein sequence ID" value="MBB6348360.1"/>
    <property type="molecule type" value="Genomic_DNA"/>
</dbReference>
<protein>
    <submittedName>
        <fullName evidence="1">Uncharacterized protein</fullName>
    </submittedName>
</protein>
<dbReference type="Proteomes" id="UP000583800">
    <property type="component" value="Unassembled WGS sequence"/>
</dbReference>
<evidence type="ECO:0000313" key="2">
    <source>
        <dbReference type="Proteomes" id="UP000583800"/>
    </source>
</evidence>
<reference evidence="1 2" key="1">
    <citation type="submission" date="2020-08" db="EMBL/GenBank/DDBJ databases">
        <title>Sequencing the genomes of 1000 actinobacteria strains.</title>
        <authorList>
            <person name="Klenk H.-P."/>
        </authorList>
    </citation>
    <scope>NUCLEOTIDE SEQUENCE [LARGE SCALE GENOMIC DNA]</scope>
    <source>
        <strain evidence="1 2">DSM 45913</strain>
    </source>
</reference>
<evidence type="ECO:0000313" key="1">
    <source>
        <dbReference type="EMBL" id="MBB6348360.1"/>
    </source>
</evidence>
<dbReference type="RefSeq" id="WP_185087768.1">
    <property type="nucleotide sequence ID" value="NZ_JACHJB010000002.1"/>
</dbReference>
<sequence>MITALIRRLMMYVNTVPGPAAAPGFARDGRLRPSPALLLGRLAYSYSGGCGVGYWTPIAT</sequence>